<dbReference type="Pfam" id="PF00990">
    <property type="entry name" value="GGDEF"/>
    <property type="match status" value="1"/>
</dbReference>
<keyword evidence="5" id="KW-1185">Reference proteome</keyword>
<dbReference type="CDD" id="cd01949">
    <property type="entry name" value="GGDEF"/>
    <property type="match status" value="1"/>
</dbReference>
<evidence type="ECO:0000313" key="4">
    <source>
        <dbReference type="EMBL" id="SON52980.1"/>
    </source>
</evidence>
<organism evidence="4 5">
    <name type="scientific">Vibrio tapetis subsp. tapetis</name>
    <dbReference type="NCBI Taxonomy" id="1671868"/>
    <lineage>
        <taxon>Bacteria</taxon>
        <taxon>Pseudomonadati</taxon>
        <taxon>Pseudomonadota</taxon>
        <taxon>Gammaproteobacteria</taxon>
        <taxon>Vibrionales</taxon>
        <taxon>Vibrionaceae</taxon>
        <taxon>Vibrio</taxon>
    </lineage>
</organism>
<gene>
    <name evidence="4" type="ORF">VTAP4600_B1369</name>
</gene>
<dbReference type="PROSITE" id="PS50887">
    <property type="entry name" value="GGDEF"/>
    <property type="match status" value="1"/>
</dbReference>
<dbReference type="InterPro" id="IPR000160">
    <property type="entry name" value="GGDEF_dom"/>
</dbReference>
<evidence type="ECO:0000256" key="2">
    <source>
        <dbReference type="ARBA" id="ARBA00034247"/>
    </source>
</evidence>
<dbReference type="AlphaFoldDB" id="A0A2N8ZM49"/>
<dbReference type="GO" id="GO:0052621">
    <property type="term" value="F:diguanylate cyclase activity"/>
    <property type="evidence" value="ECO:0007669"/>
    <property type="project" value="UniProtKB-EC"/>
</dbReference>
<dbReference type="SUPFAM" id="SSF55073">
    <property type="entry name" value="Nucleotide cyclase"/>
    <property type="match status" value="1"/>
</dbReference>
<dbReference type="GO" id="GO:0005886">
    <property type="term" value="C:plasma membrane"/>
    <property type="evidence" value="ECO:0007669"/>
    <property type="project" value="TreeGrafter"/>
</dbReference>
<accession>A0A2N8ZM49</accession>
<dbReference type="InterPro" id="IPR043128">
    <property type="entry name" value="Rev_trsase/Diguanyl_cyclase"/>
</dbReference>
<dbReference type="InterPro" id="IPR050469">
    <property type="entry name" value="Diguanylate_Cyclase"/>
</dbReference>
<dbReference type="KEGG" id="vta:B1369"/>
<dbReference type="PANTHER" id="PTHR45138">
    <property type="entry name" value="REGULATORY COMPONENTS OF SENSORY TRANSDUCTION SYSTEM"/>
    <property type="match status" value="1"/>
</dbReference>
<dbReference type="Gene3D" id="3.30.70.270">
    <property type="match status" value="1"/>
</dbReference>
<dbReference type="EC" id="2.7.7.65" evidence="1"/>
<dbReference type="EMBL" id="LT960612">
    <property type="protein sequence ID" value="SON52980.1"/>
    <property type="molecule type" value="Genomic_DNA"/>
</dbReference>
<feature type="domain" description="GGDEF" evidence="3">
    <location>
        <begin position="1"/>
        <end position="108"/>
    </location>
</feature>
<sequence length="108" mass="12259">MLRVLAAMVKRIVHKSDGVVGRWGGEEFIALIPYISLEEAHQVAEEIRSVFYEYFFSFKEAKFNSSVSLGVSFCDQCFDLKSVENLIKEADQRLYIAKGSGKNQVCIE</sequence>
<evidence type="ECO:0000259" key="3">
    <source>
        <dbReference type="PROSITE" id="PS50887"/>
    </source>
</evidence>
<proteinExistence type="predicted"/>
<comment type="catalytic activity">
    <reaction evidence="2">
        <text>2 GTP = 3',3'-c-di-GMP + 2 diphosphate</text>
        <dbReference type="Rhea" id="RHEA:24898"/>
        <dbReference type="ChEBI" id="CHEBI:33019"/>
        <dbReference type="ChEBI" id="CHEBI:37565"/>
        <dbReference type="ChEBI" id="CHEBI:58805"/>
        <dbReference type="EC" id="2.7.7.65"/>
    </reaction>
</comment>
<protein>
    <recommendedName>
        <fullName evidence="1">diguanylate cyclase</fullName>
        <ecNumber evidence="1">2.7.7.65</ecNumber>
    </recommendedName>
</protein>
<evidence type="ECO:0000313" key="5">
    <source>
        <dbReference type="Proteomes" id="UP000235828"/>
    </source>
</evidence>
<dbReference type="Proteomes" id="UP000235828">
    <property type="component" value="Chromosome B"/>
</dbReference>
<name>A0A2N8ZM49_9VIBR</name>
<dbReference type="PANTHER" id="PTHR45138:SF9">
    <property type="entry name" value="DIGUANYLATE CYCLASE DGCM-RELATED"/>
    <property type="match status" value="1"/>
</dbReference>
<dbReference type="SMART" id="SM00267">
    <property type="entry name" value="GGDEF"/>
    <property type="match status" value="1"/>
</dbReference>
<dbReference type="NCBIfam" id="TIGR00254">
    <property type="entry name" value="GGDEF"/>
    <property type="match status" value="1"/>
</dbReference>
<dbReference type="InterPro" id="IPR029787">
    <property type="entry name" value="Nucleotide_cyclase"/>
</dbReference>
<evidence type="ECO:0000256" key="1">
    <source>
        <dbReference type="ARBA" id="ARBA00012528"/>
    </source>
</evidence>
<reference evidence="4 5" key="1">
    <citation type="submission" date="2017-10" db="EMBL/GenBank/DDBJ databases">
        <authorList>
            <person name="Banno H."/>
            <person name="Chua N.-H."/>
        </authorList>
    </citation>
    <scope>NUCLEOTIDE SEQUENCE [LARGE SCALE GENOMIC DNA]</scope>
    <source>
        <strain evidence="4">Vibrio tapetis CECT4600</strain>
    </source>
</reference>
<dbReference type="GO" id="GO:0043709">
    <property type="term" value="P:cell adhesion involved in single-species biofilm formation"/>
    <property type="evidence" value="ECO:0007669"/>
    <property type="project" value="TreeGrafter"/>
</dbReference>
<dbReference type="GO" id="GO:1902201">
    <property type="term" value="P:negative regulation of bacterial-type flagellum-dependent cell motility"/>
    <property type="evidence" value="ECO:0007669"/>
    <property type="project" value="TreeGrafter"/>
</dbReference>